<organism evidence="2 3">
    <name type="scientific">Aquimarina muelleri</name>
    <dbReference type="NCBI Taxonomy" id="279356"/>
    <lineage>
        <taxon>Bacteria</taxon>
        <taxon>Pseudomonadati</taxon>
        <taxon>Bacteroidota</taxon>
        <taxon>Flavobacteriia</taxon>
        <taxon>Flavobacteriales</taxon>
        <taxon>Flavobacteriaceae</taxon>
        <taxon>Aquimarina</taxon>
    </lineage>
</organism>
<reference evidence="2 3" key="1">
    <citation type="journal article" date="2014" name="Int. J. Syst. Evol. Microbiol.">
        <title>Complete genome sequence of Corynebacterium casei LMG S-19264T (=DSM 44701T), isolated from a smear-ripened cheese.</title>
        <authorList>
            <consortium name="US DOE Joint Genome Institute (JGI-PGF)"/>
            <person name="Walter F."/>
            <person name="Albersmeier A."/>
            <person name="Kalinowski J."/>
            <person name="Ruckert C."/>
        </authorList>
    </citation>
    <scope>NUCLEOTIDE SEQUENCE [LARGE SCALE GENOMIC DNA]</scope>
    <source>
        <strain evidence="2 3">KCTC 12285</strain>
    </source>
</reference>
<accession>A0A918JYQ1</accession>
<gene>
    <name evidence="2" type="ORF">GCM10007384_34280</name>
</gene>
<dbReference type="RefSeq" id="WP_027413242.1">
    <property type="nucleotide sequence ID" value="NZ_BMWS01000029.1"/>
</dbReference>
<dbReference type="AlphaFoldDB" id="A0A918JYQ1"/>
<evidence type="ECO:0000256" key="1">
    <source>
        <dbReference type="SAM" id="MobiDB-lite"/>
    </source>
</evidence>
<proteinExistence type="predicted"/>
<feature type="region of interest" description="Disordered" evidence="1">
    <location>
        <begin position="40"/>
        <end position="70"/>
    </location>
</feature>
<dbReference type="Proteomes" id="UP000601108">
    <property type="component" value="Unassembled WGS sequence"/>
</dbReference>
<sequence>MSKLHFYEKSSKVADGDGTLNNAGFDAKITWGSVEKGHTYEVKQGQKPSGDSYPCIAGGTKNDTAKFGPK</sequence>
<keyword evidence="3" id="KW-1185">Reference proteome</keyword>
<evidence type="ECO:0000313" key="2">
    <source>
        <dbReference type="EMBL" id="GGX30311.1"/>
    </source>
</evidence>
<protein>
    <submittedName>
        <fullName evidence="2">Uncharacterized protein</fullName>
    </submittedName>
</protein>
<comment type="caution">
    <text evidence="2">The sequence shown here is derived from an EMBL/GenBank/DDBJ whole genome shotgun (WGS) entry which is preliminary data.</text>
</comment>
<name>A0A918JYQ1_9FLAO</name>
<dbReference type="EMBL" id="BMWS01000029">
    <property type="protein sequence ID" value="GGX30311.1"/>
    <property type="molecule type" value="Genomic_DNA"/>
</dbReference>
<evidence type="ECO:0000313" key="3">
    <source>
        <dbReference type="Proteomes" id="UP000601108"/>
    </source>
</evidence>